<evidence type="ECO:0000313" key="3">
    <source>
        <dbReference type="Proteomes" id="UP000053890"/>
    </source>
</evidence>
<reference evidence="2 3" key="1">
    <citation type="journal article" date="2015" name="Front. Microbiol.">
        <title>Genome sequence of the plant growth promoting endophytic yeast Rhodotorula graminis WP1.</title>
        <authorList>
            <person name="Firrincieli A."/>
            <person name="Otillar R."/>
            <person name="Salamov A."/>
            <person name="Schmutz J."/>
            <person name="Khan Z."/>
            <person name="Redman R.S."/>
            <person name="Fleck N.D."/>
            <person name="Lindquist E."/>
            <person name="Grigoriev I.V."/>
            <person name="Doty S.L."/>
        </authorList>
    </citation>
    <scope>NUCLEOTIDE SEQUENCE [LARGE SCALE GENOMIC DNA]</scope>
    <source>
        <strain evidence="2 3">WP1</strain>
    </source>
</reference>
<sequence length="122" mass="13486">TRLVALRATQHGRTCIPRNRRHRPQGHRLWPRRPLGLRPVRHVGDPHGHDEGLRRGLQGPPPRGGQQDQARVRPAPRGLCRPAPDPTVLSGALSSPWLSLSNLSLVPSCLCSPRSQCIVPRP</sequence>
<protein>
    <submittedName>
        <fullName evidence="2">Uncharacterized protein</fullName>
    </submittedName>
</protein>
<keyword evidence="3" id="KW-1185">Reference proteome</keyword>
<evidence type="ECO:0000313" key="2">
    <source>
        <dbReference type="EMBL" id="KPV76883.1"/>
    </source>
</evidence>
<feature type="compositionally biased region" description="Basic residues" evidence="1">
    <location>
        <begin position="18"/>
        <end position="31"/>
    </location>
</feature>
<name>A0A194S826_RHOGW</name>
<dbReference type="AlphaFoldDB" id="A0A194S826"/>
<dbReference type="RefSeq" id="XP_018272932.1">
    <property type="nucleotide sequence ID" value="XM_018418864.1"/>
</dbReference>
<feature type="region of interest" description="Disordered" evidence="1">
    <location>
        <begin position="17"/>
        <end position="86"/>
    </location>
</feature>
<dbReference type="Proteomes" id="UP000053890">
    <property type="component" value="Unassembled WGS sequence"/>
</dbReference>
<evidence type="ECO:0000256" key="1">
    <source>
        <dbReference type="SAM" id="MobiDB-lite"/>
    </source>
</evidence>
<feature type="non-terminal residue" evidence="2">
    <location>
        <position position="122"/>
    </location>
</feature>
<gene>
    <name evidence="2" type="ORF">RHOBADRAFT_66094</name>
</gene>
<feature type="non-terminal residue" evidence="2">
    <location>
        <position position="1"/>
    </location>
</feature>
<organism evidence="2 3">
    <name type="scientific">Rhodotorula graminis (strain WP1)</name>
    <dbReference type="NCBI Taxonomy" id="578459"/>
    <lineage>
        <taxon>Eukaryota</taxon>
        <taxon>Fungi</taxon>
        <taxon>Dikarya</taxon>
        <taxon>Basidiomycota</taxon>
        <taxon>Pucciniomycotina</taxon>
        <taxon>Microbotryomycetes</taxon>
        <taxon>Sporidiobolales</taxon>
        <taxon>Sporidiobolaceae</taxon>
        <taxon>Rhodotorula</taxon>
    </lineage>
</organism>
<dbReference type="EMBL" id="KQ474075">
    <property type="protein sequence ID" value="KPV76883.1"/>
    <property type="molecule type" value="Genomic_DNA"/>
</dbReference>
<dbReference type="GeneID" id="28979311"/>
<feature type="compositionally biased region" description="Basic and acidic residues" evidence="1">
    <location>
        <begin position="42"/>
        <end position="54"/>
    </location>
</feature>
<proteinExistence type="predicted"/>
<accession>A0A194S826</accession>